<dbReference type="Gene3D" id="2.130.10.10">
    <property type="entry name" value="YVTN repeat-like/Quinoprotein amine dehydrogenase"/>
    <property type="match status" value="2"/>
</dbReference>
<dbReference type="PANTHER" id="PTHR16220">
    <property type="entry name" value="WD REPEAT PROTEIN 8-RELATED"/>
    <property type="match status" value="1"/>
</dbReference>
<dbReference type="InterPro" id="IPR001680">
    <property type="entry name" value="WD40_rpt"/>
</dbReference>
<reference evidence="1 2" key="1">
    <citation type="journal article" date="2018" name="Mol. Plant">
        <title>The genome of Artemisia annua provides insight into the evolution of Asteraceae family and artemisinin biosynthesis.</title>
        <authorList>
            <person name="Shen Q."/>
            <person name="Zhang L."/>
            <person name="Liao Z."/>
            <person name="Wang S."/>
            <person name="Yan T."/>
            <person name="Shi P."/>
            <person name="Liu M."/>
            <person name="Fu X."/>
            <person name="Pan Q."/>
            <person name="Wang Y."/>
            <person name="Lv Z."/>
            <person name="Lu X."/>
            <person name="Zhang F."/>
            <person name="Jiang W."/>
            <person name="Ma Y."/>
            <person name="Chen M."/>
            <person name="Hao X."/>
            <person name="Li L."/>
            <person name="Tang Y."/>
            <person name="Lv G."/>
            <person name="Zhou Y."/>
            <person name="Sun X."/>
            <person name="Brodelius P.E."/>
            <person name="Rose J.K.C."/>
            <person name="Tang K."/>
        </authorList>
    </citation>
    <scope>NUCLEOTIDE SEQUENCE [LARGE SCALE GENOMIC DNA]</scope>
    <source>
        <strain evidence="2">cv. Huhao1</strain>
        <tissue evidence="1">Leaf</tissue>
    </source>
</reference>
<dbReference type="EMBL" id="PKPP01004211">
    <property type="protein sequence ID" value="PWA65492.1"/>
    <property type="molecule type" value="Genomic_DNA"/>
</dbReference>
<name>A0A2U1MW60_ARTAN</name>
<dbReference type="SMART" id="SM00320">
    <property type="entry name" value="WD40"/>
    <property type="match status" value="2"/>
</dbReference>
<dbReference type="GO" id="GO:0005815">
    <property type="term" value="C:microtubule organizing center"/>
    <property type="evidence" value="ECO:0007669"/>
    <property type="project" value="TreeGrafter"/>
</dbReference>
<accession>A0A2U1MW60</accession>
<organism evidence="1 2">
    <name type="scientific">Artemisia annua</name>
    <name type="common">Sweet wormwood</name>
    <dbReference type="NCBI Taxonomy" id="35608"/>
    <lineage>
        <taxon>Eukaryota</taxon>
        <taxon>Viridiplantae</taxon>
        <taxon>Streptophyta</taxon>
        <taxon>Embryophyta</taxon>
        <taxon>Tracheophyta</taxon>
        <taxon>Spermatophyta</taxon>
        <taxon>Magnoliopsida</taxon>
        <taxon>eudicotyledons</taxon>
        <taxon>Gunneridae</taxon>
        <taxon>Pentapetalae</taxon>
        <taxon>asterids</taxon>
        <taxon>campanulids</taxon>
        <taxon>Asterales</taxon>
        <taxon>Asteraceae</taxon>
        <taxon>Asteroideae</taxon>
        <taxon>Anthemideae</taxon>
        <taxon>Artemisiinae</taxon>
        <taxon>Artemisia</taxon>
    </lineage>
</organism>
<dbReference type="PANTHER" id="PTHR16220:SF0">
    <property type="entry name" value="WD REPEAT-CONTAINING PROTEIN WRAP73"/>
    <property type="match status" value="1"/>
</dbReference>
<dbReference type="OrthoDB" id="308690at2759"/>
<sequence length="298" mass="33352">MEFTEPFKQSGPCCFSPNARYLAVAVDYRLVIRDVLSLKVLIYSLDGRCLSKYQAYESGLGVKSVSWSPNGQSLAVGSYDQMLRVLNHLTWKVFAEFTHLATVRAPCSAAVFKEVDEPLQLDMSDLSLTDDFTQHNSEYGPQGLVEVRYDVMELPITLPCQKPPADKPNPKQGIGIMSWSKDSQYICTRNDSMPTVLWIWDMNLLELAAILVQKDPIRAAAWDPTCTRLVLCSGTSHLYMWTPSGAYCVNVPLPQFSVMDLKWDFNGSCLLLKDKESFCCAAVPLLPDDSNSDYSSDD</sequence>
<dbReference type="Pfam" id="PF00400">
    <property type="entry name" value="WD40"/>
    <property type="match status" value="1"/>
</dbReference>
<dbReference type="InterPro" id="IPR052778">
    <property type="entry name" value="Centrosome-WD_assoc"/>
</dbReference>
<evidence type="ECO:0000313" key="2">
    <source>
        <dbReference type="Proteomes" id="UP000245207"/>
    </source>
</evidence>
<proteinExistence type="predicted"/>
<dbReference type="AlphaFoldDB" id="A0A2U1MW60"/>
<dbReference type="STRING" id="35608.A0A2U1MW60"/>
<protein>
    <submittedName>
        <fullName evidence="1">WD40 repeat-containing protein</fullName>
    </submittedName>
</protein>
<dbReference type="SUPFAM" id="SSF82171">
    <property type="entry name" value="DPP6 N-terminal domain-like"/>
    <property type="match status" value="1"/>
</dbReference>
<dbReference type="InterPro" id="IPR015943">
    <property type="entry name" value="WD40/YVTN_repeat-like_dom_sf"/>
</dbReference>
<evidence type="ECO:0000313" key="1">
    <source>
        <dbReference type="EMBL" id="PWA65492.1"/>
    </source>
</evidence>
<keyword evidence="2" id="KW-1185">Reference proteome</keyword>
<gene>
    <name evidence="1" type="ORF">CTI12_AA335290</name>
</gene>
<dbReference type="GO" id="GO:1990811">
    <property type="term" value="C:MWP complex"/>
    <property type="evidence" value="ECO:0007669"/>
    <property type="project" value="TreeGrafter"/>
</dbReference>
<comment type="caution">
    <text evidence="1">The sequence shown here is derived from an EMBL/GenBank/DDBJ whole genome shotgun (WGS) entry which is preliminary data.</text>
</comment>
<dbReference type="Proteomes" id="UP000245207">
    <property type="component" value="Unassembled WGS sequence"/>
</dbReference>